<evidence type="ECO:0008006" key="3">
    <source>
        <dbReference type="Google" id="ProtNLM"/>
    </source>
</evidence>
<proteinExistence type="predicted"/>
<sequence length="600" mass="66749">MSLVIDRWIYRALRTDFTTDEECVQLFLRCCAAIGQAHALLLSLTISRSSIFHEAGVSPDDALRMIYTFATIGESLCAANELFDVPLPNPHHNLDWSFVLMRYDSYVDELVGNGWCPFMVSMVSKCVSLLGYATTCIPFVRERITRGVHDECTEGACVINTVDTTKYTNRHVAELCNCAYSKPPLDAVLDTLRNGQIPVVVVDDADSPEGGPVHISCTSASGTPPTPYVAVSHVWADGLGSTTEGGFPTCQVRRLAVLARELVPGGAFWMDALCVPADKPMRKRAIGLMGQTYGKAELVLVIDSGIRKCSVRAHLKQKQLWVFTSGWMQRLWTLQEAMHRLLMRKGADVDEASRLPMIRFGHVLNCLEWRTTSKAEDETLAISSLLHVDAFELVNLAPEKRMMTLLLRVRNVPSQLVFMTGPKLDIPGFRWAPKTFMTSGRVEAGQCDAECTPDGLSATYSVFSFDKTTFREDERWWLTHDDIESTNQTSYGLRSAVSTNASGTSNDRQYTCNAVLCRGPDVHELDRVIALLINEDDLGLVESLENRTSNTLHELGILHRQYETAQSGSSDKHSDNEAWSRVKLSDPFVISSDGIVYYIP</sequence>
<dbReference type="OrthoDB" id="2426273at2759"/>
<dbReference type="PANTHER" id="PTHR39596:SF2">
    <property type="entry name" value="HET DOMAIN PROTEIN (AFU_ORTHOLOGUE AFUA_1G17550)-RELATED"/>
    <property type="match status" value="1"/>
</dbReference>
<dbReference type="AlphaFoldDB" id="A0A8E2AI54"/>
<keyword evidence="2" id="KW-1185">Reference proteome</keyword>
<gene>
    <name evidence="1" type="ORF">OBBRIDRAFT_807893</name>
</gene>
<dbReference type="Proteomes" id="UP000250043">
    <property type="component" value="Unassembled WGS sequence"/>
</dbReference>
<organism evidence="1 2">
    <name type="scientific">Obba rivulosa</name>
    <dbReference type="NCBI Taxonomy" id="1052685"/>
    <lineage>
        <taxon>Eukaryota</taxon>
        <taxon>Fungi</taxon>
        <taxon>Dikarya</taxon>
        <taxon>Basidiomycota</taxon>
        <taxon>Agaricomycotina</taxon>
        <taxon>Agaricomycetes</taxon>
        <taxon>Polyporales</taxon>
        <taxon>Gelatoporiaceae</taxon>
        <taxon>Obba</taxon>
    </lineage>
</organism>
<name>A0A8E2AI54_9APHY</name>
<dbReference type="PANTHER" id="PTHR39596">
    <property type="match status" value="1"/>
</dbReference>
<evidence type="ECO:0000313" key="1">
    <source>
        <dbReference type="EMBL" id="OCH84933.1"/>
    </source>
</evidence>
<evidence type="ECO:0000313" key="2">
    <source>
        <dbReference type="Proteomes" id="UP000250043"/>
    </source>
</evidence>
<dbReference type="EMBL" id="KV722621">
    <property type="protein sequence ID" value="OCH84933.1"/>
    <property type="molecule type" value="Genomic_DNA"/>
</dbReference>
<reference evidence="1 2" key="1">
    <citation type="submission" date="2016-07" db="EMBL/GenBank/DDBJ databases">
        <title>Draft genome of the white-rot fungus Obba rivulosa 3A-2.</title>
        <authorList>
            <consortium name="DOE Joint Genome Institute"/>
            <person name="Miettinen O."/>
            <person name="Riley R."/>
            <person name="Acob R."/>
            <person name="Barry K."/>
            <person name="Cullen D."/>
            <person name="De Vries R."/>
            <person name="Hainaut M."/>
            <person name="Hatakka A."/>
            <person name="Henrissat B."/>
            <person name="Hilden K."/>
            <person name="Kuo R."/>
            <person name="Labutti K."/>
            <person name="Lipzen A."/>
            <person name="Makela M.R."/>
            <person name="Sandor L."/>
            <person name="Spatafora J.W."/>
            <person name="Grigoriev I.V."/>
            <person name="Hibbett D.S."/>
        </authorList>
    </citation>
    <scope>NUCLEOTIDE SEQUENCE [LARGE SCALE GENOMIC DNA]</scope>
    <source>
        <strain evidence="1 2">3A-2</strain>
    </source>
</reference>
<protein>
    <recommendedName>
        <fullName evidence="3">Heterokaryon incompatibility domain-containing protein</fullName>
    </recommendedName>
</protein>
<accession>A0A8E2AI54</accession>